<feature type="signal peptide" evidence="2">
    <location>
        <begin position="1"/>
        <end position="20"/>
    </location>
</feature>
<organism evidence="3 4">
    <name type="scientific">Hymenoscyphus fraxineus</name>
    <dbReference type="NCBI Taxonomy" id="746836"/>
    <lineage>
        <taxon>Eukaryota</taxon>
        <taxon>Fungi</taxon>
        <taxon>Dikarya</taxon>
        <taxon>Ascomycota</taxon>
        <taxon>Pezizomycotina</taxon>
        <taxon>Leotiomycetes</taxon>
        <taxon>Helotiales</taxon>
        <taxon>Helotiaceae</taxon>
        <taxon>Hymenoscyphus</taxon>
    </lineage>
</organism>
<sequence>MQFISFSTVVLLASALSVNALPTPAPEGAIAILATRTPQPASDGLFPSTIDEVNEALEKRAALPPPTGELAPVLNKIKDLKPKKGAEIQGLRGPQWNNVANKPKGPVPFENPTKKSSWLKPWSKIPKSGASKRPVWINSAHPPQPKPQKPYKSKMQKFNPFKNGMFGGKKAPKDTTPAPGTPKDTTPGTPKDTTPGTSTPETPRDTTPGTSTPGTPRDGAAPPPPQ</sequence>
<reference evidence="3" key="1">
    <citation type="submission" date="2021-07" db="EMBL/GenBank/DDBJ databases">
        <authorList>
            <person name="Durling M."/>
        </authorList>
    </citation>
    <scope>NUCLEOTIDE SEQUENCE</scope>
</reference>
<gene>
    <name evidence="3" type="ORF">HYFRA_00006891</name>
</gene>
<accession>A0A9N9KPI0</accession>
<name>A0A9N9KPI0_9HELO</name>
<dbReference type="AlphaFoldDB" id="A0A9N9KPI0"/>
<dbReference type="EMBL" id="CAJVRL010000037">
    <property type="protein sequence ID" value="CAG8950398.1"/>
    <property type="molecule type" value="Genomic_DNA"/>
</dbReference>
<evidence type="ECO:0000256" key="2">
    <source>
        <dbReference type="SAM" id="SignalP"/>
    </source>
</evidence>
<keyword evidence="2" id="KW-0732">Signal</keyword>
<protein>
    <submittedName>
        <fullName evidence="3">Uncharacterized protein</fullName>
    </submittedName>
</protein>
<comment type="caution">
    <text evidence="3">The sequence shown here is derived from an EMBL/GenBank/DDBJ whole genome shotgun (WGS) entry which is preliminary data.</text>
</comment>
<evidence type="ECO:0000313" key="4">
    <source>
        <dbReference type="Proteomes" id="UP000696280"/>
    </source>
</evidence>
<feature type="compositionally biased region" description="Low complexity" evidence="1">
    <location>
        <begin position="174"/>
        <end position="219"/>
    </location>
</feature>
<proteinExistence type="predicted"/>
<feature type="region of interest" description="Disordered" evidence="1">
    <location>
        <begin position="90"/>
        <end position="226"/>
    </location>
</feature>
<dbReference type="OrthoDB" id="10444867at2759"/>
<dbReference type="Proteomes" id="UP000696280">
    <property type="component" value="Unassembled WGS sequence"/>
</dbReference>
<keyword evidence="4" id="KW-1185">Reference proteome</keyword>
<evidence type="ECO:0000313" key="3">
    <source>
        <dbReference type="EMBL" id="CAG8950398.1"/>
    </source>
</evidence>
<evidence type="ECO:0000256" key="1">
    <source>
        <dbReference type="SAM" id="MobiDB-lite"/>
    </source>
</evidence>
<feature type="chain" id="PRO_5040169481" evidence="2">
    <location>
        <begin position="21"/>
        <end position="226"/>
    </location>
</feature>